<dbReference type="GO" id="GO:0042578">
    <property type="term" value="F:phosphoric ester hydrolase activity"/>
    <property type="evidence" value="ECO:0007669"/>
    <property type="project" value="TreeGrafter"/>
</dbReference>
<dbReference type="RefSeq" id="WP_004178909.1">
    <property type="nucleotide sequence ID" value="NZ_CP021106.3"/>
</dbReference>
<gene>
    <name evidence="12" type="ORF">EBAPG3_006790</name>
</gene>
<dbReference type="EMBL" id="CP021106">
    <property type="protein sequence ID" value="ARO87499.1"/>
    <property type="molecule type" value="Genomic_DNA"/>
</dbReference>
<evidence type="ECO:0000259" key="9">
    <source>
        <dbReference type="SMART" id="SM00278"/>
    </source>
</evidence>
<feature type="domain" description="Helix-hairpin-helix DNA-binding motif class 1" evidence="9">
    <location>
        <begin position="129"/>
        <end position="148"/>
    </location>
</feature>
<dbReference type="PIRSF" id="PIRSF005047">
    <property type="entry name" value="UCP005047_YshC"/>
    <property type="match status" value="1"/>
</dbReference>
<dbReference type="InterPro" id="IPR043519">
    <property type="entry name" value="NT_sf"/>
</dbReference>
<keyword evidence="12" id="KW-0378">Hydrolase</keyword>
<dbReference type="Gene3D" id="3.30.460.10">
    <property type="entry name" value="Beta Polymerase, domain 2"/>
    <property type="match status" value="1"/>
</dbReference>
<dbReference type="GO" id="GO:0003887">
    <property type="term" value="F:DNA-directed DNA polymerase activity"/>
    <property type="evidence" value="ECO:0007669"/>
    <property type="project" value="UniProtKB-KW"/>
</dbReference>
<dbReference type="SUPFAM" id="SSF81301">
    <property type="entry name" value="Nucleotidyltransferase"/>
    <property type="match status" value="1"/>
</dbReference>
<dbReference type="KEGG" id="nlc:EBAPG3_006790"/>
<name>A0A1W6SNV4_9PROT</name>
<dbReference type="InterPro" id="IPR050243">
    <property type="entry name" value="PHP_phosphatase"/>
</dbReference>
<evidence type="ECO:0000256" key="7">
    <source>
        <dbReference type="ARBA" id="ARBA00022932"/>
    </source>
</evidence>
<dbReference type="GO" id="GO:0003677">
    <property type="term" value="F:DNA binding"/>
    <property type="evidence" value="ECO:0007669"/>
    <property type="project" value="InterPro"/>
</dbReference>
<dbReference type="eggNOG" id="COG1387">
    <property type="taxonomic scope" value="Bacteria"/>
</dbReference>
<dbReference type="Gene3D" id="3.20.20.140">
    <property type="entry name" value="Metal-dependent hydrolases"/>
    <property type="match status" value="1"/>
</dbReference>
<sequence length="574" mass="63478">MPSHNADIAAIFEEIASLLEIQGANPFRIRAYRNAARTIGELSTEAYLLVEKNDDLTRFPGIGHDLSAKIKEIAFTGHCSLLDRLHTELPPAVTELLKVPGLGPKRVKHLYQDLDVRTVEQLYCAARDGRIRTLPGFGEKTELNILQAIEAHTHPVRRFKLAVAAQYAEALRSYLGAVPGVTQVTVAGSFRRMREAVGDLDIVVAATPDSAVMQHFIAYDEVAETLAAGATRASIILKCGIQVDLRVVAQENYGAALHYFTGSKAHSIAVRQIAQKLGLKINEYGVYQGKIRIAGESEESIYHAAGLSYIPPELRENRGEIAVARVGRLPQLVELGNLRGDLHVHTKATDGHNTLREMALAGQSHGLEYLAITDHSRGLAVARGLDPGRLARQCMEIDALNEELEGITLLKGIEVDILEDGSLDLPDHVLAQLDLVVGAVHSKFELSRARQTERILRAMEHPHFTMLAHPAGRLIQQRAPCDVDMPRIIREAGRRGCFLELNSHPDRLDLIDIYCRMAKEEGVLVSINSDAHSTFEFDNLRFGIGQARRGWLEKQDVLNTRPLSEIRALINRTM</sequence>
<evidence type="ECO:0000256" key="4">
    <source>
        <dbReference type="ARBA" id="ARBA00022679"/>
    </source>
</evidence>
<dbReference type="Gene3D" id="1.10.150.20">
    <property type="entry name" value="5' to 3' exonuclease, C-terminal subdomain"/>
    <property type="match status" value="1"/>
</dbReference>
<dbReference type="NCBIfam" id="NF006375">
    <property type="entry name" value="PRK08609.1"/>
    <property type="match status" value="1"/>
</dbReference>
<dbReference type="Proteomes" id="UP000012179">
    <property type="component" value="Chromosome"/>
</dbReference>
<dbReference type="SMART" id="SM00483">
    <property type="entry name" value="POLXc"/>
    <property type="match status" value="1"/>
</dbReference>
<dbReference type="InterPro" id="IPR010996">
    <property type="entry name" value="HHH_MUS81"/>
</dbReference>
<evidence type="ECO:0000256" key="1">
    <source>
        <dbReference type="ARBA" id="ARBA00001946"/>
    </source>
</evidence>
<dbReference type="SUPFAM" id="SSF47802">
    <property type="entry name" value="DNA polymerase beta, N-terminal domain-like"/>
    <property type="match status" value="1"/>
</dbReference>
<dbReference type="CDD" id="cd07436">
    <property type="entry name" value="PHP_PolX"/>
    <property type="match status" value="1"/>
</dbReference>
<organism evidence="12 13">
    <name type="scientific">Nitrosospira lacus</name>
    <dbReference type="NCBI Taxonomy" id="1288494"/>
    <lineage>
        <taxon>Bacteria</taxon>
        <taxon>Pseudomonadati</taxon>
        <taxon>Pseudomonadota</taxon>
        <taxon>Betaproteobacteria</taxon>
        <taxon>Nitrosomonadales</taxon>
        <taxon>Nitrosomonadaceae</taxon>
        <taxon>Nitrosospira</taxon>
    </lineage>
</organism>
<dbReference type="PANTHER" id="PTHR36928:SF1">
    <property type="entry name" value="PHOSPHATASE YCDX-RELATED"/>
    <property type="match status" value="1"/>
</dbReference>
<protein>
    <recommendedName>
        <fullName evidence="2">DNA-directed DNA polymerase</fullName>
        <ecNumber evidence="2">2.7.7.7</ecNumber>
    </recommendedName>
</protein>
<dbReference type="Pfam" id="PF02811">
    <property type="entry name" value="PHP"/>
    <property type="match status" value="1"/>
</dbReference>
<dbReference type="SMART" id="SM00481">
    <property type="entry name" value="POLIIIAc"/>
    <property type="match status" value="1"/>
</dbReference>
<dbReference type="InterPro" id="IPR016195">
    <property type="entry name" value="Pol/histidinol_Pase-like"/>
</dbReference>
<keyword evidence="7" id="KW-0239">DNA-directed DNA polymerase</keyword>
<dbReference type="AlphaFoldDB" id="A0A1W6SNV4"/>
<evidence type="ECO:0000313" key="12">
    <source>
        <dbReference type="EMBL" id="ARO87499.1"/>
    </source>
</evidence>
<dbReference type="EC" id="2.7.7.7" evidence="2"/>
<dbReference type="InterPro" id="IPR004013">
    <property type="entry name" value="PHP_dom"/>
</dbReference>
<accession>A0A1W6SNV4</accession>
<keyword evidence="13" id="KW-1185">Reference proteome</keyword>
<comment type="cofactor">
    <cofactor evidence="1">
        <name>Mg(2+)</name>
        <dbReference type="ChEBI" id="CHEBI:18420"/>
    </cofactor>
</comment>
<dbReference type="GO" id="GO:0005829">
    <property type="term" value="C:cytosol"/>
    <property type="evidence" value="ECO:0007669"/>
    <property type="project" value="TreeGrafter"/>
</dbReference>
<feature type="domain" description="DNA-directed DNA polymerase X" evidence="11">
    <location>
        <begin position="3"/>
        <end position="316"/>
    </location>
</feature>
<dbReference type="InterPro" id="IPR022311">
    <property type="entry name" value="PolX-like"/>
</dbReference>
<keyword evidence="4" id="KW-0808">Transferase</keyword>
<feature type="domain" description="Helix-hairpin-helix DNA-binding motif class 1" evidence="9">
    <location>
        <begin position="54"/>
        <end position="73"/>
    </location>
</feature>
<dbReference type="Gene3D" id="3.30.210.10">
    <property type="entry name" value="DNA polymerase, thumb domain"/>
    <property type="match status" value="1"/>
</dbReference>
<dbReference type="Pfam" id="PF14716">
    <property type="entry name" value="HHH_8"/>
    <property type="match status" value="1"/>
</dbReference>
<dbReference type="InterPro" id="IPR003583">
    <property type="entry name" value="Hlx-hairpin-Hlx_DNA-bd_motif"/>
</dbReference>
<reference evidence="12 13" key="1">
    <citation type="journal article" date="2015" name="Int. J. Syst. Evol. Microbiol.">
        <title>Nitrosospira lacus sp. nov., a psychrotolerant, ammonia-oxidizing bacterium from sandy lake sediment.</title>
        <authorList>
            <person name="Urakawa H."/>
            <person name="Garcia J.C."/>
            <person name="Nielsen J.L."/>
            <person name="Le V.Q."/>
            <person name="Kozlowski J.A."/>
            <person name="Stein L.Y."/>
            <person name="Lim C.K."/>
            <person name="Pommerening-Roser A."/>
            <person name="Martens-Habbena W."/>
            <person name="Stahl D.A."/>
            <person name="Klotz M.G."/>
        </authorList>
    </citation>
    <scope>NUCLEOTIDE SEQUENCE [LARGE SCALE GENOMIC DNA]</scope>
    <source>
        <strain evidence="12 13">APG3</strain>
    </source>
</reference>
<evidence type="ECO:0000313" key="13">
    <source>
        <dbReference type="Proteomes" id="UP000012179"/>
    </source>
</evidence>
<dbReference type="OrthoDB" id="9808747at2"/>
<dbReference type="InterPro" id="IPR002054">
    <property type="entry name" value="DNA-dir_DNA_pol_X"/>
</dbReference>
<evidence type="ECO:0000259" key="10">
    <source>
        <dbReference type="SMART" id="SM00481"/>
    </source>
</evidence>
<evidence type="ECO:0000256" key="6">
    <source>
        <dbReference type="ARBA" id="ARBA00022705"/>
    </source>
</evidence>
<keyword evidence="5" id="KW-0548">Nucleotidyltransferase</keyword>
<dbReference type="PANTHER" id="PTHR36928">
    <property type="entry name" value="PHOSPHATASE YCDX-RELATED"/>
    <property type="match status" value="1"/>
</dbReference>
<dbReference type="Gene3D" id="1.10.150.110">
    <property type="entry name" value="DNA polymerase beta, N-terminal domain-like"/>
    <property type="match status" value="1"/>
</dbReference>
<dbReference type="SUPFAM" id="SSF89550">
    <property type="entry name" value="PHP domain-like"/>
    <property type="match status" value="1"/>
</dbReference>
<comment type="catalytic activity">
    <reaction evidence="8">
        <text>DNA(n) + a 2'-deoxyribonucleoside 5'-triphosphate = DNA(n+1) + diphosphate</text>
        <dbReference type="Rhea" id="RHEA:22508"/>
        <dbReference type="Rhea" id="RHEA-COMP:17339"/>
        <dbReference type="Rhea" id="RHEA-COMP:17340"/>
        <dbReference type="ChEBI" id="CHEBI:33019"/>
        <dbReference type="ChEBI" id="CHEBI:61560"/>
        <dbReference type="ChEBI" id="CHEBI:173112"/>
        <dbReference type="EC" id="2.7.7.7"/>
    </reaction>
</comment>
<dbReference type="GO" id="GO:0004527">
    <property type="term" value="F:exonuclease activity"/>
    <property type="evidence" value="ECO:0007669"/>
    <property type="project" value="UniProtKB-KW"/>
</dbReference>
<keyword evidence="6" id="KW-0235">DNA replication</keyword>
<dbReference type="InterPro" id="IPR003141">
    <property type="entry name" value="Pol/His_phosphatase_N"/>
</dbReference>
<dbReference type="InterPro" id="IPR047967">
    <property type="entry name" value="PolX_PHP"/>
</dbReference>
<evidence type="ECO:0000259" key="11">
    <source>
        <dbReference type="SMART" id="SM00483"/>
    </source>
</evidence>
<evidence type="ECO:0000256" key="3">
    <source>
        <dbReference type="ARBA" id="ARBA00022634"/>
    </source>
</evidence>
<dbReference type="InterPro" id="IPR027421">
    <property type="entry name" value="DNA_pol_lamdba_lyase_dom_sf"/>
</dbReference>
<evidence type="ECO:0000256" key="8">
    <source>
        <dbReference type="ARBA" id="ARBA00049244"/>
    </source>
</evidence>
<dbReference type="Pfam" id="PF14791">
    <property type="entry name" value="DNA_pol_B_thumb"/>
    <property type="match status" value="1"/>
</dbReference>
<keyword evidence="12" id="KW-0269">Exonuclease</keyword>
<feature type="domain" description="Polymerase/histidinol phosphatase N-terminal" evidence="10">
    <location>
        <begin position="340"/>
        <end position="419"/>
    </location>
</feature>
<evidence type="ECO:0000256" key="5">
    <source>
        <dbReference type="ARBA" id="ARBA00022695"/>
    </source>
</evidence>
<feature type="domain" description="Helix-hairpin-helix DNA-binding motif class 1" evidence="9">
    <location>
        <begin position="94"/>
        <end position="113"/>
    </location>
</feature>
<proteinExistence type="predicted"/>
<dbReference type="CDD" id="cd00141">
    <property type="entry name" value="NT_POLXc"/>
    <property type="match status" value="1"/>
</dbReference>
<dbReference type="SUPFAM" id="SSF158702">
    <property type="entry name" value="Sec63 N-terminal domain-like"/>
    <property type="match status" value="1"/>
</dbReference>
<keyword evidence="12" id="KW-0540">Nuclease</keyword>
<dbReference type="GO" id="GO:0006281">
    <property type="term" value="P:DNA repair"/>
    <property type="evidence" value="ECO:0007669"/>
    <property type="project" value="InterPro"/>
</dbReference>
<dbReference type="InterPro" id="IPR029398">
    <property type="entry name" value="PolB_thumb"/>
</dbReference>
<dbReference type="SMART" id="SM00278">
    <property type="entry name" value="HhH1"/>
    <property type="match status" value="3"/>
</dbReference>
<dbReference type="InterPro" id="IPR037160">
    <property type="entry name" value="DNA_Pol_thumb_sf"/>
</dbReference>
<dbReference type="GO" id="GO:0008270">
    <property type="term" value="F:zinc ion binding"/>
    <property type="evidence" value="ECO:0007669"/>
    <property type="project" value="TreeGrafter"/>
</dbReference>
<dbReference type="Pfam" id="PF14520">
    <property type="entry name" value="HHH_5"/>
    <property type="match status" value="1"/>
</dbReference>
<keyword evidence="3" id="KW-0237">DNA synthesis</keyword>
<evidence type="ECO:0000256" key="2">
    <source>
        <dbReference type="ARBA" id="ARBA00012417"/>
    </source>
</evidence>